<proteinExistence type="predicted"/>
<dbReference type="KEGG" id="gba:J421_3877"/>
<evidence type="ECO:0000313" key="2">
    <source>
        <dbReference type="Proteomes" id="UP000019151"/>
    </source>
</evidence>
<reference evidence="1 2" key="1">
    <citation type="journal article" date="2014" name="Genome Announc.">
        <title>Genome Sequence and Methylome of Soil Bacterium Gemmatirosa kalamazoonensis KBS708T, a Member of the Rarely Cultivated Gemmatimonadetes Phylum.</title>
        <authorList>
            <person name="Debruyn J.M."/>
            <person name="Radosevich M."/>
            <person name="Wommack K.E."/>
            <person name="Polson S.W."/>
            <person name="Hauser L.J."/>
            <person name="Fawaz M.N."/>
            <person name="Korlach J."/>
            <person name="Tsai Y.C."/>
        </authorList>
    </citation>
    <scope>NUCLEOTIDE SEQUENCE [LARGE SCALE GENOMIC DNA]</scope>
    <source>
        <strain evidence="1 2">KBS708</strain>
    </source>
</reference>
<keyword evidence="2" id="KW-1185">Reference proteome</keyword>
<protein>
    <submittedName>
        <fullName evidence="1">Uncharacterized protein</fullName>
    </submittedName>
</protein>
<dbReference type="EMBL" id="CP007128">
    <property type="protein sequence ID" value="AHG91414.1"/>
    <property type="molecule type" value="Genomic_DNA"/>
</dbReference>
<dbReference type="Proteomes" id="UP000019151">
    <property type="component" value="Chromosome"/>
</dbReference>
<dbReference type="HOGENOM" id="CLU_1641320_0_0_0"/>
<dbReference type="STRING" id="861299.J421_3877"/>
<dbReference type="PROSITE" id="PS51257">
    <property type="entry name" value="PROKAR_LIPOPROTEIN"/>
    <property type="match status" value="1"/>
</dbReference>
<evidence type="ECO:0000313" key="1">
    <source>
        <dbReference type="EMBL" id="AHG91414.1"/>
    </source>
</evidence>
<dbReference type="InParanoid" id="W0RJZ1"/>
<accession>W0RJZ1</accession>
<dbReference type="AlphaFoldDB" id="W0RJZ1"/>
<gene>
    <name evidence="1" type="ORF">J421_3877</name>
</gene>
<organism evidence="1 2">
    <name type="scientific">Gemmatirosa kalamazoonensis</name>
    <dbReference type="NCBI Taxonomy" id="861299"/>
    <lineage>
        <taxon>Bacteria</taxon>
        <taxon>Pseudomonadati</taxon>
        <taxon>Gemmatimonadota</taxon>
        <taxon>Gemmatimonadia</taxon>
        <taxon>Gemmatimonadales</taxon>
        <taxon>Gemmatimonadaceae</taxon>
        <taxon>Gemmatirosa</taxon>
    </lineage>
</organism>
<sequence>MVRRPRILGAPVVGVSAALLACARPRPLSDLPSRPDGGPTAVFALRARQCDANVATLRAFDRRTVRGRVTLAGVLLLDGDSAAAGVRSQLRAFDVDVPLVHVSAPTRDSLATLIDRAGPSVVVYTRAYGEVLVLPSPQSTRQLVAFHRTLETLALRRLPTP</sequence>
<name>W0RJZ1_9BACT</name>